<dbReference type="OrthoDB" id="5358398at2759"/>
<dbReference type="STRING" id="692275.N1QK46"/>
<dbReference type="InterPro" id="IPR040841">
    <property type="entry name" value="Luciferase_dom"/>
</dbReference>
<proteinExistence type="predicted"/>
<dbReference type="OMA" id="TWTGDYP"/>
<dbReference type="Pfam" id="PF17648">
    <property type="entry name" value="Luciferase"/>
    <property type="match status" value="1"/>
</dbReference>
<dbReference type="GeneID" id="27907255"/>
<feature type="domain" description="Luciferase" evidence="1">
    <location>
        <begin position="165"/>
        <end position="231"/>
    </location>
</feature>
<evidence type="ECO:0000313" key="3">
    <source>
        <dbReference type="Proteomes" id="UP000016931"/>
    </source>
</evidence>
<evidence type="ECO:0000259" key="1">
    <source>
        <dbReference type="Pfam" id="PF17648"/>
    </source>
</evidence>
<name>N1QK46_SPHMS</name>
<gene>
    <name evidence="2" type="ORF">SEPMUDRAFT_76027</name>
</gene>
<dbReference type="eggNOG" id="ENOG502SPCX">
    <property type="taxonomic scope" value="Eukaryota"/>
</dbReference>
<protein>
    <recommendedName>
        <fullName evidence="1">Luciferase domain-containing protein</fullName>
    </recommendedName>
</protein>
<dbReference type="AlphaFoldDB" id="N1QK46"/>
<dbReference type="EMBL" id="KB456260">
    <property type="protein sequence ID" value="EMF16637.1"/>
    <property type="molecule type" value="Genomic_DNA"/>
</dbReference>
<dbReference type="PANTHER" id="PTHR38695">
    <property type="entry name" value="AMINO ACID PERMEASE_ SLC12A DOMAIN-CONTAINING PROTEIN"/>
    <property type="match status" value="1"/>
</dbReference>
<sequence>MDSLTSSEAEASPALVEEYQQWRAVGPGGAPFDWNGFMLCKKAEITQARDDTTNLALYDSPEQYAKGWKEATEAQRRAAQTCFLKQPLPERPGPRSRAKHFVFPQRERNDGEPQDAQVQAAYQTAFEQLGEVNSRVEWKTSVLEKHGRALFLQDPVTPLISSSKGEICHVHRSDLSGHVTLSFADAREVIGKGWGERHRLSGTETLHLGYTMLYVPRNVAEVEVYAQIYQAGIEYMTSGHQE</sequence>
<dbReference type="RefSeq" id="XP_016764758.1">
    <property type="nucleotide sequence ID" value="XM_016910118.1"/>
</dbReference>
<keyword evidence="3" id="KW-1185">Reference proteome</keyword>
<organism evidence="2 3">
    <name type="scientific">Sphaerulina musiva (strain SO2202)</name>
    <name type="common">Poplar stem canker fungus</name>
    <name type="synonym">Septoria musiva</name>
    <dbReference type="NCBI Taxonomy" id="692275"/>
    <lineage>
        <taxon>Eukaryota</taxon>
        <taxon>Fungi</taxon>
        <taxon>Dikarya</taxon>
        <taxon>Ascomycota</taxon>
        <taxon>Pezizomycotina</taxon>
        <taxon>Dothideomycetes</taxon>
        <taxon>Dothideomycetidae</taxon>
        <taxon>Mycosphaerellales</taxon>
        <taxon>Mycosphaerellaceae</taxon>
        <taxon>Sphaerulina</taxon>
    </lineage>
</organism>
<evidence type="ECO:0000313" key="2">
    <source>
        <dbReference type="EMBL" id="EMF16637.1"/>
    </source>
</evidence>
<accession>N1QK46</accession>
<dbReference type="HOGENOM" id="CLU_063954_1_0_1"/>
<reference evidence="2 3" key="1">
    <citation type="journal article" date="2012" name="PLoS Pathog.">
        <title>Diverse lifestyles and strategies of plant pathogenesis encoded in the genomes of eighteen Dothideomycetes fungi.</title>
        <authorList>
            <person name="Ohm R.A."/>
            <person name="Feau N."/>
            <person name="Henrissat B."/>
            <person name="Schoch C.L."/>
            <person name="Horwitz B.A."/>
            <person name="Barry K.W."/>
            <person name="Condon B.J."/>
            <person name="Copeland A.C."/>
            <person name="Dhillon B."/>
            <person name="Glaser F."/>
            <person name="Hesse C.N."/>
            <person name="Kosti I."/>
            <person name="LaButti K."/>
            <person name="Lindquist E.A."/>
            <person name="Lucas S."/>
            <person name="Salamov A.A."/>
            <person name="Bradshaw R.E."/>
            <person name="Ciuffetti L."/>
            <person name="Hamelin R.C."/>
            <person name="Kema G.H.J."/>
            <person name="Lawrence C."/>
            <person name="Scott J.A."/>
            <person name="Spatafora J.W."/>
            <person name="Turgeon B.G."/>
            <person name="de Wit P.J.G.M."/>
            <person name="Zhong S."/>
            <person name="Goodwin S.B."/>
            <person name="Grigoriev I.V."/>
        </authorList>
    </citation>
    <scope>NUCLEOTIDE SEQUENCE [LARGE SCALE GENOMIC DNA]</scope>
    <source>
        <strain evidence="2 3">SO2202</strain>
    </source>
</reference>
<dbReference type="Proteomes" id="UP000016931">
    <property type="component" value="Unassembled WGS sequence"/>
</dbReference>
<dbReference type="InterPro" id="IPR048273">
    <property type="entry name" value="Luciferase"/>
</dbReference>
<dbReference type="PANTHER" id="PTHR38695:SF1">
    <property type="entry name" value="AMINO ACID PERMEASE_ SLC12A DOMAIN-CONTAINING PROTEIN"/>
    <property type="match status" value="1"/>
</dbReference>